<organism evidence="2 3">
    <name type="scientific">Solanum commersonii</name>
    <name type="common">Commerson's wild potato</name>
    <name type="synonym">Commerson's nightshade</name>
    <dbReference type="NCBI Taxonomy" id="4109"/>
    <lineage>
        <taxon>Eukaryota</taxon>
        <taxon>Viridiplantae</taxon>
        <taxon>Streptophyta</taxon>
        <taxon>Embryophyta</taxon>
        <taxon>Tracheophyta</taxon>
        <taxon>Spermatophyta</taxon>
        <taxon>Magnoliopsida</taxon>
        <taxon>eudicotyledons</taxon>
        <taxon>Gunneridae</taxon>
        <taxon>Pentapetalae</taxon>
        <taxon>asterids</taxon>
        <taxon>lamiids</taxon>
        <taxon>Solanales</taxon>
        <taxon>Solanaceae</taxon>
        <taxon>Solanoideae</taxon>
        <taxon>Solaneae</taxon>
        <taxon>Solanum</taxon>
    </lineage>
</organism>
<dbReference type="PANTHER" id="PTHR35753:SF2">
    <property type="entry name" value="PROTEIN MAINTENANCE OF PSII UNDER HIGH LIGHT 1"/>
    <property type="match status" value="1"/>
</dbReference>
<name>A0A9J6ASB1_SOLCO</name>
<dbReference type="Proteomes" id="UP000824120">
    <property type="component" value="Chromosome 2"/>
</dbReference>
<keyword evidence="1" id="KW-0732">Signal</keyword>
<gene>
    <name evidence="2" type="ORF">H5410_012486</name>
</gene>
<evidence type="ECO:0000313" key="2">
    <source>
        <dbReference type="EMBL" id="KAG5627268.1"/>
    </source>
</evidence>
<dbReference type="GO" id="GO:0061635">
    <property type="term" value="P:regulation of protein complex stability"/>
    <property type="evidence" value="ECO:0007669"/>
    <property type="project" value="InterPro"/>
</dbReference>
<accession>A0A9J6ASB1</accession>
<dbReference type="AlphaFoldDB" id="A0A9J6ASB1"/>
<dbReference type="PANTHER" id="PTHR35753">
    <property type="entry name" value="PROTEIN MAINTENANCE OF PSII UNDER HIGH LIGHT 1"/>
    <property type="match status" value="1"/>
</dbReference>
<reference evidence="2 3" key="1">
    <citation type="submission" date="2020-09" db="EMBL/GenBank/DDBJ databases">
        <title>De no assembly of potato wild relative species, Solanum commersonii.</title>
        <authorList>
            <person name="Cho K."/>
        </authorList>
    </citation>
    <scope>NUCLEOTIDE SEQUENCE [LARGE SCALE GENOMIC DNA]</scope>
    <source>
        <strain evidence="2">LZ3.2</strain>
        <tissue evidence="2">Leaf</tissue>
    </source>
</reference>
<dbReference type="InterPro" id="IPR038936">
    <property type="entry name" value="MPH1"/>
</dbReference>
<keyword evidence="3" id="KW-1185">Reference proteome</keyword>
<evidence type="ECO:0000256" key="1">
    <source>
        <dbReference type="SAM" id="SignalP"/>
    </source>
</evidence>
<dbReference type="EMBL" id="JACXVP010000002">
    <property type="protein sequence ID" value="KAG5627268.1"/>
    <property type="molecule type" value="Genomic_DNA"/>
</dbReference>
<proteinExistence type="predicted"/>
<sequence length="115" mass="13276">MQALFHWILFLLSFGFLHLSSKVVTYKVCIHNIRCRVANEIIQAYSLHSRKCYKLDNRRYLARCSREHRSYCSWISLISGAASSSLLLQVGKNSPSPIQIVEYSGLSLSYYINKL</sequence>
<feature type="signal peptide" evidence="1">
    <location>
        <begin position="1"/>
        <end position="25"/>
    </location>
</feature>
<protein>
    <recommendedName>
        <fullName evidence="4">Secreted protein</fullName>
    </recommendedName>
</protein>
<dbReference type="GO" id="GO:0009535">
    <property type="term" value="C:chloroplast thylakoid membrane"/>
    <property type="evidence" value="ECO:0007669"/>
    <property type="project" value="InterPro"/>
</dbReference>
<evidence type="ECO:0008006" key="4">
    <source>
        <dbReference type="Google" id="ProtNLM"/>
    </source>
</evidence>
<feature type="chain" id="PRO_5039928568" description="Secreted protein" evidence="1">
    <location>
        <begin position="26"/>
        <end position="115"/>
    </location>
</feature>
<comment type="caution">
    <text evidence="2">The sequence shown here is derived from an EMBL/GenBank/DDBJ whole genome shotgun (WGS) entry which is preliminary data.</text>
</comment>
<evidence type="ECO:0000313" key="3">
    <source>
        <dbReference type="Proteomes" id="UP000824120"/>
    </source>
</evidence>